<evidence type="ECO:0000313" key="1">
    <source>
        <dbReference type="EMBL" id="PNX63927.1"/>
    </source>
</evidence>
<organism evidence="1 2">
    <name type="scientific">Trifolium pratense</name>
    <name type="common">Red clover</name>
    <dbReference type="NCBI Taxonomy" id="57577"/>
    <lineage>
        <taxon>Eukaryota</taxon>
        <taxon>Viridiplantae</taxon>
        <taxon>Streptophyta</taxon>
        <taxon>Embryophyta</taxon>
        <taxon>Tracheophyta</taxon>
        <taxon>Spermatophyta</taxon>
        <taxon>Magnoliopsida</taxon>
        <taxon>eudicotyledons</taxon>
        <taxon>Gunneridae</taxon>
        <taxon>Pentapetalae</taxon>
        <taxon>rosids</taxon>
        <taxon>fabids</taxon>
        <taxon>Fabales</taxon>
        <taxon>Fabaceae</taxon>
        <taxon>Papilionoideae</taxon>
        <taxon>50 kb inversion clade</taxon>
        <taxon>NPAAA clade</taxon>
        <taxon>Hologalegina</taxon>
        <taxon>IRL clade</taxon>
        <taxon>Trifolieae</taxon>
        <taxon>Trifolium</taxon>
    </lineage>
</organism>
<dbReference type="Proteomes" id="UP000236291">
    <property type="component" value="Unassembled WGS sequence"/>
</dbReference>
<evidence type="ECO:0000313" key="2">
    <source>
        <dbReference type="Proteomes" id="UP000236291"/>
    </source>
</evidence>
<reference evidence="1 2" key="2">
    <citation type="journal article" date="2017" name="Front. Plant Sci.">
        <title>Gene Classification and Mining of Molecular Markers Useful in Red Clover (Trifolium pratense) Breeding.</title>
        <authorList>
            <person name="Istvanek J."/>
            <person name="Dluhosova J."/>
            <person name="Dluhos P."/>
            <person name="Patkova L."/>
            <person name="Nedelnik J."/>
            <person name="Repkova J."/>
        </authorList>
    </citation>
    <scope>NUCLEOTIDE SEQUENCE [LARGE SCALE GENOMIC DNA]</scope>
    <source>
        <strain evidence="2">cv. Tatra</strain>
        <tissue evidence="1">Young leaves</tissue>
    </source>
</reference>
<proteinExistence type="predicted"/>
<sequence>GKDKEAGQGRVVVNRGQATTIVVLDPNNAASRARIPTIDKLADLYKDPDVATTVYSFLNKDGLSLQFPKNWSFVP</sequence>
<gene>
    <name evidence="1" type="ORF">L195_g061865</name>
</gene>
<protein>
    <submittedName>
        <fullName evidence="1">Uncharacterized protein</fullName>
    </submittedName>
</protein>
<accession>A0A2K3KCA0</accession>
<feature type="non-terminal residue" evidence="1">
    <location>
        <position position="1"/>
    </location>
</feature>
<reference evidence="1 2" key="1">
    <citation type="journal article" date="2014" name="Am. J. Bot.">
        <title>Genome assembly and annotation for red clover (Trifolium pratense; Fabaceae).</title>
        <authorList>
            <person name="Istvanek J."/>
            <person name="Jaros M."/>
            <person name="Krenek A."/>
            <person name="Repkova J."/>
        </authorList>
    </citation>
    <scope>NUCLEOTIDE SEQUENCE [LARGE SCALE GENOMIC DNA]</scope>
    <source>
        <strain evidence="2">cv. Tatra</strain>
        <tissue evidence="1">Young leaves</tissue>
    </source>
</reference>
<dbReference type="EMBL" id="ASHM01160098">
    <property type="protein sequence ID" value="PNX63927.1"/>
    <property type="molecule type" value="Genomic_DNA"/>
</dbReference>
<comment type="caution">
    <text evidence="1">The sequence shown here is derived from an EMBL/GenBank/DDBJ whole genome shotgun (WGS) entry which is preliminary data.</text>
</comment>
<dbReference type="AlphaFoldDB" id="A0A2K3KCA0"/>
<name>A0A2K3KCA0_TRIPR</name>